<evidence type="ECO:0000256" key="2">
    <source>
        <dbReference type="SAM" id="SignalP"/>
    </source>
</evidence>
<dbReference type="EMBL" id="SLWS01000005">
    <property type="protein sequence ID" value="TCO58033.1"/>
    <property type="molecule type" value="Genomic_DNA"/>
</dbReference>
<dbReference type="InterPro" id="IPR036182">
    <property type="entry name" value="PCuAC_sf"/>
</dbReference>
<dbReference type="RefSeq" id="WP_165960546.1">
    <property type="nucleotide sequence ID" value="NZ_SLWS01000005.1"/>
</dbReference>
<dbReference type="PROSITE" id="PS51257">
    <property type="entry name" value="PROKAR_LIPOPROTEIN"/>
    <property type="match status" value="1"/>
</dbReference>
<protein>
    <recommendedName>
        <fullName evidence="5">Copper(I)-binding protein</fullName>
    </recommendedName>
</protein>
<feature type="signal peptide" evidence="2">
    <location>
        <begin position="1"/>
        <end position="25"/>
    </location>
</feature>
<comment type="caution">
    <text evidence="3">The sequence shown here is derived from an EMBL/GenBank/DDBJ whole genome shotgun (WGS) entry which is preliminary data.</text>
</comment>
<reference evidence="3 4" key="1">
    <citation type="submission" date="2019-03" db="EMBL/GenBank/DDBJ databases">
        <title>Genomic Encyclopedia of Type Strains, Phase IV (KMG-IV): sequencing the most valuable type-strain genomes for metagenomic binning, comparative biology and taxonomic classification.</title>
        <authorList>
            <person name="Goeker M."/>
        </authorList>
    </citation>
    <scope>NUCLEOTIDE SEQUENCE [LARGE SCALE GENOMIC DNA]</scope>
    <source>
        <strain evidence="3 4">DSM 45934</strain>
    </source>
</reference>
<organism evidence="3 4">
    <name type="scientific">Actinocrispum wychmicini</name>
    <dbReference type="NCBI Taxonomy" id="1213861"/>
    <lineage>
        <taxon>Bacteria</taxon>
        <taxon>Bacillati</taxon>
        <taxon>Actinomycetota</taxon>
        <taxon>Actinomycetes</taxon>
        <taxon>Pseudonocardiales</taxon>
        <taxon>Pseudonocardiaceae</taxon>
        <taxon>Actinocrispum</taxon>
    </lineage>
</organism>
<evidence type="ECO:0008006" key="5">
    <source>
        <dbReference type="Google" id="ProtNLM"/>
    </source>
</evidence>
<evidence type="ECO:0000256" key="1">
    <source>
        <dbReference type="SAM" id="MobiDB-lite"/>
    </source>
</evidence>
<evidence type="ECO:0000313" key="4">
    <source>
        <dbReference type="Proteomes" id="UP000295680"/>
    </source>
</evidence>
<keyword evidence="4" id="KW-1185">Reference proteome</keyword>
<sequence length="226" mass="22079">MGRVLKHTSGRLRIAAVVGAALVLAGCGAGQIAQTAGMEPAVNGGTGQAGTIAVRDVQLVYPPSGYYKAGGSATLRGVIVNAGQTDDVLVQVTSKWGDAVVAGDKSLPAGKTLTLDASATAPTSSSSVTTTPSGSSSSSSSTSPTGSSSSSSSSSSASSSSAATTTTSSAAPKIGTVSIVLTNLAEQVWSGKTIEVTFVFRGGQTTVVVPIATSTQPREAPASEGP</sequence>
<keyword evidence="2" id="KW-0732">Signal</keyword>
<gene>
    <name evidence="3" type="ORF">EV192_10595</name>
</gene>
<dbReference type="Gene3D" id="2.60.40.1890">
    <property type="entry name" value="PCu(A)C copper chaperone"/>
    <property type="match status" value="1"/>
</dbReference>
<accession>A0A4R2JEF1</accession>
<feature type="region of interest" description="Disordered" evidence="1">
    <location>
        <begin position="118"/>
        <end position="169"/>
    </location>
</feature>
<feature type="chain" id="PRO_5039340548" description="Copper(I)-binding protein" evidence="2">
    <location>
        <begin position="26"/>
        <end position="226"/>
    </location>
</feature>
<evidence type="ECO:0000313" key="3">
    <source>
        <dbReference type="EMBL" id="TCO58033.1"/>
    </source>
</evidence>
<proteinExistence type="predicted"/>
<dbReference type="Proteomes" id="UP000295680">
    <property type="component" value="Unassembled WGS sequence"/>
</dbReference>
<dbReference type="AlphaFoldDB" id="A0A4R2JEF1"/>
<name>A0A4R2JEF1_9PSEU</name>